<dbReference type="OMA" id="QFNRQPE"/>
<dbReference type="Gene3D" id="2.40.50.40">
    <property type="match status" value="1"/>
</dbReference>
<gene>
    <name evidence="3" type="ORF">SDRG_08942</name>
</gene>
<evidence type="ECO:0000313" key="4">
    <source>
        <dbReference type="Proteomes" id="UP000030762"/>
    </source>
</evidence>
<evidence type="ECO:0000256" key="1">
    <source>
        <dbReference type="SAM" id="MobiDB-lite"/>
    </source>
</evidence>
<protein>
    <recommendedName>
        <fullName evidence="2">Chromo domain-containing protein</fullName>
    </recommendedName>
</protein>
<sequence length="113" mass="13392">MRSLDTNTFNVDHLKNAPPHQAQYDGRPLPKATPIVFDDKTGEELHVIEAFLKKRTFNRKPELLVKWQGLPEHEATWELVKDVKHVAHFQRLIKELNERRRRRMDDVDELSSQ</sequence>
<keyword evidence="4" id="KW-1185">Reference proteome</keyword>
<dbReference type="AlphaFoldDB" id="T0RT36"/>
<reference evidence="3 4" key="1">
    <citation type="submission" date="2012-04" db="EMBL/GenBank/DDBJ databases">
        <title>The Genome Sequence of Saprolegnia declina VS20.</title>
        <authorList>
            <consortium name="The Broad Institute Genome Sequencing Platform"/>
            <person name="Russ C."/>
            <person name="Nusbaum C."/>
            <person name="Tyler B."/>
            <person name="van West P."/>
            <person name="Dieguez-Uribeondo J."/>
            <person name="de Bruijn I."/>
            <person name="Tripathy S."/>
            <person name="Jiang R."/>
            <person name="Young S.K."/>
            <person name="Zeng Q."/>
            <person name="Gargeya S."/>
            <person name="Fitzgerald M."/>
            <person name="Haas B."/>
            <person name="Abouelleil A."/>
            <person name="Alvarado L."/>
            <person name="Arachchi H.M."/>
            <person name="Berlin A."/>
            <person name="Chapman S.B."/>
            <person name="Goldberg J."/>
            <person name="Griggs A."/>
            <person name="Gujja S."/>
            <person name="Hansen M."/>
            <person name="Howarth C."/>
            <person name="Imamovic A."/>
            <person name="Larimer J."/>
            <person name="McCowen C."/>
            <person name="Montmayeur A."/>
            <person name="Murphy C."/>
            <person name="Neiman D."/>
            <person name="Pearson M."/>
            <person name="Priest M."/>
            <person name="Roberts A."/>
            <person name="Saif S."/>
            <person name="Shea T."/>
            <person name="Sisk P."/>
            <person name="Sykes S."/>
            <person name="Wortman J."/>
            <person name="Nusbaum C."/>
            <person name="Birren B."/>
        </authorList>
    </citation>
    <scope>NUCLEOTIDE SEQUENCE [LARGE SCALE GENOMIC DNA]</scope>
    <source>
        <strain evidence="3 4">VS20</strain>
    </source>
</reference>
<dbReference type="InterPro" id="IPR023780">
    <property type="entry name" value="Chromo_domain"/>
</dbReference>
<organism evidence="3 4">
    <name type="scientific">Saprolegnia diclina (strain VS20)</name>
    <dbReference type="NCBI Taxonomy" id="1156394"/>
    <lineage>
        <taxon>Eukaryota</taxon>
        <taxon>Sar</taxon>
        <taxon>Stramenopiles</taxon>
        <taxon>Oomycota</taxon>
        <taxon>Saprolegniomycetes</taxon>
        <taxon>Saprolegniales</taxon>
        <taxon>Saprolegniaceae</taxon>
        <taxon>Saprolegnia</taxon>
    </lineage>
</organism>
<dbReference type="InterPro" id="IPR016197">
    <property type="entry name" value="Chromo-like_dom_sf"/>
</dbReference>
<accession>T0RT36</accession>
<proteinExistence type="predicted"/>
<dbReference type="GeneID" id="19949669"/>
<dbReference type="RefSeq" id="XP_008613067.1">
    <property type="nucleotide sequence ID" value="XM_008614845.1"/>
</dbReference>
<evidence type="ECO:0000259" key="2">
    <source>
        <dbReference type="PROSITE" id="PS50013"/>
    </source>
</evidence>
<dbReference type="OrthoDB" id="167591at2759"/>
<dbReference type="Pfam" id="PF00385">
    <property type="entry name" value="Chromo"/>
    <property type="match status" value="1"/>
</dbReference>
<dbReference type="STRING" id="1156394.T0RT36"/>
<dbReference type="PROSITE" id="PS50013">
    <property type="entry name" value="CHROMO_2"/>
    <property type="match status" value="1"/>
</dbReference>
<feature type="region of interest" description="Disordered" evidence="1">
    <location>
        <begin position="1"/>
        <end position="29"/>
    </location>
</feature>
<dbReference type="EMBL" id="JH767159">
    <property type="protein sequence ID" value="EQC33427.1"/>
    <property type="molecule type" value="Genomic_DNA"/>
</dbReference>
<feature type="domain" description="Chromo" evidence="2">
    <location>
        <begin position="46"/>
        <end position="108"/>
    </location>
</feature>
<dbReference type="InterPro" id="IPR000953">
    <property type="entry name" value="Chromo/chromo_shadow_dom"/>
</dbReference>
<dbReference type="VEuPathDB" id="FungiDB:SDRG_08942"/>
<name>T0RT36_SAPDV</name>
<dbReference type="InParanoid" id="T0RT36"/>
<dbReference type="SUPFAM" id="SSF54160">
    <property type="entry name" value="Chromo domain-like"/>
    <property type="match status" value="1"/>
</dbReference>
<feature type="compositionally biased region" description="Polar residues" evidence="1">
    <location>
        <begin position="1"/>
        <end position="10"/>
    </location>
</feature>
<dbReference type="SMART" id="SM00298">
    <property type="entry name" value="CHROMO"/>
    <property type="match status" value="1"/>
</dbReference>
<evidence type="ECO:0000313" key="3">
    <source>
        <dbReference type="EMBL" id="EQC33427.1"/>
    </source>
</evidence>
<dbReference type="Proteomes" id="UP000030762">
    <property type="component" value="Unassembled WGS sequence"/>
</dbReference>